<reference evidence="1 2" key="1">
    <citation type="submission" date="2016-10" db="EMBL/GenBank/DDBJ databases">
        <authorList>
            <person name="de Groot N.N."/>
        </authorList>
    </citation>
    <scope>NUCLEOTIDE SEQUENCE [LARGE SCALE GENOMIC DNA]</scope>
    <source>
        <strain evidence="1 2">Nm22</strain>
    </source>
</reference>
<dbReference type="AlphaFoldDB" id="A0A1H8ANU0"/>
<dbReference type="Proteomes" id="UP000199459">
    <property type="component" value="Unassembled WGS sequence"/>
</dbReference>
<sequence length="151" mass="17048">MNNTVKTWLGKSREELDEIYRNAEPGDIPSGDTHGTAILAGSIFSKIVAAFARLFAWQGKVFDLFCPEAQAGLLVNKITPFSLSFIVAKVYRDKSWLDGKDTIVIDYSKTSFVAKAIRDEIREIEPGVYLGKVWWGKWRVLDFALTRDNVD</sequence>
<evidence type="ECO:0000313" key="1">
    <source>
        <dbReference type="EMBL" id="SEM72223.1"/>
    </source>
</evidence>
<protein>
    <submittedName>
        <fullName evidence="1">Uncharacterized protein</fullName>
    </submittedName>
</protein>
<dbReference type="OrthoDB" id="119229at2"/>
<dbReference type="EMBL" id="FOCP01000001">
    <property type="protein sequence ID" value="SEM72223.1"/>
    <property type="molecule type" value="Genomic_DNA"/>
</dbReference>
<organism evidence="1 2">
    <name type="scientific">Nitrosomonas marina</name>
    <dbReference type="NCBI Taxonomy" id="917"/>
    <lineage>
        <taxon>Bacteria</taxon>
        <taxon>Pseudomonadati</taxon>
        <taxon>Pseudomonadota</taxon>
        <taxon>Betaproteobacteria</taxon>
        <taxon>Nitrosomonadales</taxon>
        <taxon>Nitrosomonadaceae</taxon>
        <taxon>Nitrosomonas</taxon>
    </lineage>
</organism>
<dbReference type="RefSeq" id="WP_090627156.1">
    <property type="nucleotide sequence ID" value="NZ_FOCP01000001.1"/>
</dbReference>
<dbReference type="STRING" id="917.SAMN05216326_11151"/>
<accession>A0A1H8ANU0</accession>
<gene>
    <name evidence="1" type="ORF">SAMN05216325_101248</name>
</gene>
<evidence type="ECO:0000313" key="2">
    <source>
        <dbReference type="Proteomes" id="UP000199459"/>
    </source>
</evidence>
<proteinExistence type="predicted"/>
<name>A0A1H8ANU0_9PROT</name>